<dbReference type="PROSITE" id="PS50878">
    <property type="entry name" value="RT_POL"/>
    <property type="match status" value="1"/>
</dbReference>
<comment type="caution">
    <text evidence="3">The sequence shown here is derived from an EMBL/GenBank/DDBJ whole genome shotgun (WGS) entry which is preliminary data.</text>
</comment>
<dbReference type="Pfam" id="PF00078">
    <property type="entry name" value="RVT_1"/>
    <property type="match status" value="1"/>
</dbReference>
<reference evidence="3 4" key="1">
    <citation type="submission" date="2024-05" db="EMBL/GenBank/DDBJ databases">
        <title>Culex pipiens pipiens assembly and annotation.</title>
        <authorList>
            <person name="Alout H."/>
            <person name="Durand T."/>
        </authorList>
    </citation>
    <scope>NUCLEOTIDE SEQUENCE [LARGE SCALE GENOMIC DNA]</scope>
    <source>
        <strain evidence="3">HA-2024</strain>
        <tissue evidence="3">Whole body</tissue>
    </source>
</reference>
<evidence type="ECO:0000313" key="3">
    <source>
        <dbReference type="EMBL" id="KAL1394706.1"/>
    </source>
</evidence>
<evidence type="ECO:0000259" key="2">
    <source>
        <dbReference type="PROSITE" id="PS50878"/>
    </source>
</evidence>
<feature type="domain" description="Reverse transcriptase" evidence="2">
    <location>
        <begin position="380"/>
        <end position="569"/>
    </location>
</feature>
<dbReference type="Gene3D" id="3.60.10.10">
    <property type="entry name" value="Endonuclease/exonuclease/phosphatase"/>
    <property type="match status" value="1"/>
</dbReference>
<dbReference type="Proteomes" id="UP001562425">
    <property type="component" value="Unassembled WGS sequence"/>
</dbReference>
<evidence type="ECO:0000256" key="1">
    <source>
        <dbReference type="SAM" id="Coils"/>
    </source>
</evidence>
<accession>A0ABD1D513</accession>
<keyword evidence="1" id="KW-0175">Coiled coil</keyword>
<dbReference type="PANTHER" id="PTHR33332">
    <property type="entry name" value="REVERSE TRANSCRIPTASE DOMAIN-CONTAINING PROTEIN"/>
    <property type="match status" value="1"/>
</dbReference>
<evidence type="ECO:0000313" key="4">
    <source>
        <dbReference type="Proteomes" id="UP001562425"/>
    </source>
</evidence>
<feature type="coiled-coil region" evidence="1">
    <location>
        <begin position="26"/>
        <end position="53"/>
    </location>
</feature>
<dbReference type="SUPFAM" id="SSF56672">
    <property type="entry name" value="DNA/RNA polymerases"/>
    <property type="match status" value="1"/>
</dbReference>
<dbReference type="AlphaFoldDB" id="A0ABD1D513"/>
<name>A0ABD1D513_CULPP</name>
<keyword evidence="4" id="KW-1185">Reference proteome</keyword>
<protein>
    <recommendedName>
        <fullName evidence="2">Reverse transcriptase domain-containing protein</fullName>
    </recommendedName>
</protein>
<dbReference type="InterPro" id="IPR036691">
    <property type="entry name" value="Endo/exonu/phosph_ase_sf"/>
</dbReference>
<dbReference type="EMBL" id="JBEHCU010007470">
    <property type="protein sequence ID" value="KAL1394706.1"/>
    <property type="molecule type" value="Genomic_DNA"/>
</dbReference>
<gene>
    <name evidence="3" type="ORF">pipiens_011761</name>
</gene>
<proteinExistence type="predicted"/>
<sequence length="569" mass="65314">MEATIARIESKLDQLIGWQKDVVSEIRGMQNTLDELRTTTETLMDEQQQLRSENCEMRRQLELNEIEIDKLKQETLRKTLEISNVPVTEGEDLFGIVAQICLGISVTLDRSQVKEIFRAPTYQSQKSQIPPPIQVKLSSKEKRDGMLRKKKEKKELTTAILNMATDKPANIYINEMLTKRNRYLFKLARGLRRSNNIKFAWFKDGRLQDKTVLVAVYRPPDTLNAMVDSFMELLDTFLTARSNRPTIVVGDFNLDLLTTTHAVQRYTNIVLSNGFFFCGNRPTRYEACLDHVLTNNSELLISVQQLQYNLFDHDAMFIEVDRPIELSPSTEAYYLKVDTSKFREFLLHNPTHTNELLAVEDNYNSLLSQLLDSIVNVVNSSIRQSQVPSALKISKVVAIPKTLTAKTFNDYRPINIPSVTDKVLQKVVNKQLIDYLEEHTLLSPHQYGFRSRSNTQTALFDVVVEIQTHCDRKEKVSAVFLDLSKAFDTCDKRVLLRRLSELGVIGESLQWFASFLDRRQQYVSDDGVDSELQVVDYGVVQGSIIGPTLFNCYVNNLKAAQWNSLHVRR</sequence>
<dbReference type="SUPFAM" id="SSF56219">
    <property type="entry name" value="DNase I-like"/>
    <property type="match status" value="1"/>
</dbReference>
<dbReference type="GO" id="GO:0071897">
    <property type="term" value="P:DNA biosynthetic process"/>
    <property type="evidence" value="ECO:0007669"/>
    <property type="project" value="UniProtKB-ARBA"/>
</dbReference>
<dbReference type="InterPro" id="IPR000477">
    <property type="entry name" value="RT_dom"/>
</dbReference>
<organism evidence="3 4">
    <name type="scientific">Culex pipiens pipiens</name>
    <name type="common">Northern house mosquito</name>
    <dbReference type="NCBI Taxonomy" id="38569"/>
    <lineage>
        <taxon>Eukaryota</taxon>
        <taxon>Metazoa</taxon>
        <taxon>Ecdysozoa</taxon>
        <taxon>Arthropoda</taxon>
        <taxon>Hexapoda</taxon>
        <taxon>Insecta</taxon>
        <taxon>Pterygota</taxon>
        <taxon>Neoptera</taxon>
        <taxon>Endopterygota</taxon>
        <taxon>Diptera</taxon>
        <taxon>Nematocera</taxon>
        <taxon>Culicoidea</taxon>
        <taxon>Culicidae</taxon>
        <taxon>Culicinae</taxon>
        <taxon>Culicini</taxon>
        <taxon>Culex</taxon>
        <taxon>Culex</taxon>
    </lineage>
</organism>
<dbReference type="InterPro" id="IPR043502">
    <property type="entry name" value="DNA/RNA_pol_sf"/>
</dbReference>